<sequence>MSIRTAVHESLPYIDTEPTPEQRAAAEALIAAELSTIDTSDEPSGLPALREPSLSPLAAQEQERVAAKQPLAAIDLSRYEDLDEPAAGAPAEEWQRALAWAYTMSTYLEGRHAHLALLERFGKNAWLVGNWQAEAQLAGLERELADVKRQIELVNHARRRAQEAVGGELQGLEDTWKRGVGRVLETEIAVEGLRKDVLERRRAVGDGGD</sequence>
<proteinExistence type="inferred from homology"/>
<evidence type="ECO:0000256" key="4">
    <source>
        <dbReference type="ARBA" id="ARBA00022728"/>
    </source>
</evidence>
<dbReference type="Pfam" id="PF05700">
    <property type="entry name" value="BCAS2"/>
    <property type="match status" value="1"/>
</dbReference>
<evidence type="ECO:0000256" key="2">
    <source>
        <dbReference type="ARBA" id="ARBA00010788"/>
    </source>
</evidence>
<evidence type="ECO:0000256" key="6">
    <source>
        <dbReference type="ARBA" id="ARBA00023242"/>
    </source>
</evidence>
<comment type="similarity">
    <text evidence="2">Belongs to the SPF27 family.</text>
</comment>
<evidence type="ECO:0000256" key="7">
    <source>
        <dbReference type="SAM" id="Coils"/>
    </source>
</evidence>
<keyword evidence="6" id="KW-0539">Nucleus</keyword>
<dbReference type="GO" id="GO:0071013">
    <property type="term" value="C:catalytic step 2 spliceosome"/>
    <property type="evidence" value="ECO:0007669"/>
    <property type="project" value="TreeGrafter"/>
</dbReference>
<comment type="subcellular location">
    <subcellularLocation>
        <location evidence="1">Nucleus</location>
    </subcellularLocation>
</comment>
<evidence type="ECO:0008006" key="10">
    <source>
        <dbReference type="Google" id="ProtNLM"/>
    </source>
</evidence>
<dbReference type="GO" id="GO:0006397">
    <property type="term" value="P:mRNA processing"/>
    <property type="evidence" value="ECO:0007669"/>
    <property type="project" value="UniProtKB-KW"/>
</dbReference>
<evidence type="ECO:0000256" key="5">
    <source>
        <dbReference type="ARBA" id="ARBA00023187"/>
    </source>
</evidence>
<dbReference type="PANTHER" id="PTHR13296">
    <property type="entry name" value="BCAS2 PROTEIN"/>
    <property type="match status" value="1"/>
</dbReference>
<protein>
    <recommendedName>
        <fullName evidence="10">Pre-mRNA-splicing factor SPF27</fullName>
    </recommendedName>
</protein>
<evidence type="ECO:0000313" key="9">
    <source>
        <dbReference type="Proteomes" id="UP000829685"/>
    </source>
</evidence>
<dbReference type="GO" id="GO:0008380">
    <property type="term" value="P:RNA splicing"/>
    <property type="evidence" value="ECO:0007669"/>
    <property type="project" value="UniProtKB-KW"/>
</dbReference>
<keyword evidence="9" id="KW-1185">Reference proteome</keyword>
<keyword evidence="5" id="KW-0508">mRNA splicing</keyword>
<dbReference type="EMBL" id="JAFIMR010000008">
    <property type="protein sequence ID" value="KAI1875285.1"/>
    <property type="molecule type" value="Genomic_DNA"/>
</dbReference>
<evidence type="ECO:0000256" key="1">
    <source>
        <dbReference type="ARBA" id="ARBA00004123"/>
    </source>
</evidence>
<dbReference type="GO" id="GO:0071011">
    <property type="term" value="C:precatalytic spliceosome"/>
    <property type="evidence" value="ECO:0007669"/>
    <property type="project" value="TreeGrafter"/>
</dbReference>
<dbReference type="AlphaFoldDB" id="A0A9P9WQQ3"/>
<evidence type="ECO:0000256" key="3">
    <source>
        <dbReference type="ARBA" id="ARBA00022664"/>
    </source>
</evidence>
<keyword evidence="3" id="KW-0507">mRNA processing</keyword>
<dbReference type="GO" id="GO:0000974">
    <property type="term" value="C:Prp19 complex"/>
    <property type="evidence" value="ECO:0007669"/>
    <property type="project" value="TreeGrafter"/>
</dbReference>
<gene>
    <name evidence="8" type="ORF">JX265_004343</name>
</gene>
<keyword evidence="4" id="KW-0747">Spliceosome</keyword>
<dbReference type="OrthoDB" id="205794at2759"/>
<name>A0A9P9WQQ3_9PEZI</name>
<accession>A0A9P9WQQ3</accession>
<dbReference type="PANTHER" id="PTHR13296:SF0">
    <property type="entry name" value="PRE-MRNA-SPLICING FACTOR SPF27"/>
    <property type="match status" value="1"/>
</dbReference>
<reference evidence="8" key="1">
    <citation type="submission" date="2021-03" db="EMBL/GenBank/DDBJ databases">
        <title>Revisited historic fungal species revealed as producer of novel bioactive compounds through whole genome sequencing and comparative genomics.</title>
        <authorList>
            <person name="Vignolle G.A."/>
            <person name="Hochenegger N."/>
            <person name="Mach R.L."/>
            <person name="Mach-Aigner A.R."/>
            <person name="Javad Rahimi M."/>
            <person name="Salim K.A."/>
            <person name="Chan C.M."/>
            <person name="Lim L.B.L."/>
            <person name="Cai F."/>
            <person name="Druzhinina I.S."/>
            <person name="U'Ren J.M."/>
            <person name="Derntl C."/>
        </authorList>
    </citation>
    <scope>NUCLEOTIDE SEQUENCE</scope>
    <source>
        <strain evidence="8">TUCIM 5799</strain>
    </source>
</reference>
<organism evidence="8 9">
    <name type="scientific">Neoarthrinium moseri</name>
    <dbReference type="NCBI Taxonomy" id="1658444"/>
    <lineage>
        <taxon>Eukaryota</taxon>
        <taxon>Fungi</taxon>
        <taxon>Dikarya</taxon>
        <taxon>Ascomycota</taxon>
        <taxon>Pezizomycotina</taxon>
        <taxon>Sordariomycetes</taxon>
        <taxon>Xylariomycetidae</taxon>
        <taxon>Amphisphaeriales</taxon>
        <taxon>Apiosporaceae</taxon>
        <taxon>Neoarthrinium</taxon>
    </lineage>
</organism>
<dbReference type="Proteomes" id="UP000829685">
    <property type="component" value="Unassembled WGS sequence"/>
</dbReference>
<feature type="coiled-coil region" evidence="7">
    <location>
        <begin position="130"/>
        <end position="164"/>
    </location>
</feature>
<comment type="caution">
    <text evidence="8">The sequence shown here is derived from an EMBL/GenBank/DDBJ whole genome shotgun (WGS) entry which is preliminary data.</text>
</comment>
<evidence type="ECO:0000313" key="8">
    <source>
        <dbReference type="EMBL" id="KAI1875285.1"/>
    </source>
</evidence>
<keyword evidence="7" id="KW-0175">Coiled coil</keyword>
<dbReference type="InterPro" id="IPR008409">
    <property type="entry name" value="SPF27"/>
</dbReference>